<dbReference type="GO" id="GO:0003677">
    <property type="term" value="F:DNA binding"/>
    <property type="evidence" value="ECO:0007669"/>
    <property type="project" value="UniProtKB-UniRule"/>
</dbReference>
<proteinExistence type="predicted"/>
<gene>
    <name evidence="7" type="ORF">PUN28_020856</name>
</gene>
<name>A0AAW2E908_9HYME</name>
<keyword evidence="4 5" id="KW-0238">DNA-binding</keyword>
<evidence type="ECO:0000256" key="4">
    <source>
        <dbReference type="ARBA" id="ARBA00023125"/>
    </source>
</evidence>
<reference evidence="7 8" key="1">
    <citation type="submission" date="2023-03" db="EMBL/GenBank/DDBJ databases">
        <title>High recombination rates correlate with genetic variation in Cardiocondyla obscurior ants.</title>
        <authorList>
            <person name="Errbii M."/>
        </authorList>
    </citation>
    <scope>NUCLEOTIDE SEQUENCE [LARGE SCALE GENOMIC DNA]</scope>
    <source>
        <strain evidence="7">Alpha-2009</strain>
        <tissue evidence="7">Whole body</tissue>
    </source>
</reference>
<keyword evidence="8" id="KW-1185">Reference proteome</keyword>
<feature type="domain" description="THAP-type" evidence="6">
    <location>
        <begin position="1"/>
        <end position="74"/>
    </location>
</feature>
<organism evidence="7 8">
    <name type="scientific">Cardiocondyla obscurior</name>
    <dbReference type="NCBI Taxonomy" id="286306"/>
    <lineage>
        <taxon>Eukaryota</taxon>
        <taxon>Metazoa</taxon>
        <taxon>Ecdysozoa</taxon>
        <taxon>Arthropoda</taxon>
        <taxon>Hexapoda</taxon>
        <taxon>Insecta</taxon>
        <taxon>Pterygota</taxon>
        <taxon>Neoptera</taxon>
        <taxon>Endopterygota</taxon>
        <taxon>Hymenoptera</taxon>
        <taxon>Apocrita</taxon>
        <taxon>Aculeata</taxon>
        <taxon>Formicoidea</taxon>
        <taxon>Formicidae</taxon>
        <taxon>Myrmicinae</taxon>
        <taxon>Cardiocondyla</taxon>
    </lineage>
</organism>
<dbReference type="GO" id="GO:0008270">
    <property type="term" value="F:zinc ion binding"/>
    <property type="evidence" value="ECO:0007669"/>
    <property type="project" value="UniProtKB-KW"/>
</dbReference>
<dbReference type="Proteomes" id="UP001430953">
    <property type="component" value="Unassembled WGS sequence"/>
</dbReference>
<dbReference type="PROSITE" id="PS50950">
    <property type="entry name" value="ZF_THAP"/>
    <property type="match status" value="1"/>
</dbReference>
<keyword evidence="1" id="KW-0479">Metal-binding</keyword>
<dbReference type="InterPro" id="IPR006612">
    <property type="entry name" value="THAP_Znf"/>
</dbReference>
<evidence type="ECO:0000313" key="8">
    <source>
        <dbReference type="Proteomes" id="UP001430953"/>
    </source>
</evidence>
<dbReference type="Pfam" id="PF05485">
    <property type="entry name" value="THAP"/>
    <property type="match status" value="1"/>
</dbReference>
<evidence type="ECO:0000259" key="6">
    <source>
        <dbReference type="PROSITE" id="PS50950"/>
    </source>
</evidence>
<keyword evidence="3" id="KW-0862">Zinc</keyword>
<accession>A0AAW2E908</accession>
<evidence type="ECO:0000256" key="5">
    <source>
        <dbReference type="PROSITE-ProRule" id="PRU00309"/>
    </source>
</evidence>
<sequence>MVRKCCVSKCTSSSSMPVHRFPKNKEKAEAWLKAIDWNDLIVTLLSRKLQVTCTLHLSLCLLGYNISYILNIRQ</sequence>
<keyword evidence="2 5" id="KW-0863">Zinc-finger</keyword>
<dbReference type="AlphaFoldDB" id="A0AAW2E908"/>
<evidence type="ECO:0000256" key="3">
    <source>
        <dbReference type="ARBA" id="ARBA00022833"/>
    </source>
</evidence>
<dbReference type="SUPFAM" id="SSF57716">
    <property type="entry name" value="Glucocorticoid receptor-like (DNA-binding domain)"/>
    <property type="match status" value="1"/>
</dbReference>
<evidence type="ECO:0000313" key="7">
    <source>
        <dbReference type="EMBL" id="KAL0098869.1"/>
    </source>
</evidence>
<dbReference type="EMBL" id="JADYXP020000032">
    <property type="protein sequence ID" value="KAL0098869.1"/>
    <property type="molecule type" value="Genomic_DNA"/>
</dbReference>
<evidence type="ECO:0000256" key="1">
    <source>
        <dbReference type="ARBA" id="ARBA00022723"/>
    </source>
</evidence>
<comment type="caution">
    <text evidence="7">The sequence shown here is derived from an EMBL/GenBank/DDBJ whole genome shotgun (WGS) entry which is preliminary data.</text>
</comment>
<protein>
    <recommendedName>
        <fullName evidence="6">THAP-type domain-containing protein</fullName>
    </recommendedName>
</protein>
<evidence type="ECO:0000256" key="2">
    <source>
        <dbReference type="ARBA" id="ARBA00022771"/>
    </source>
</evidence>